<dbReference type="SUPFAM" id="SSF48403">
    <property type="entry name" value="Ankyrin repeat"/>
    <property type="match status" value="2"/>
</dbReference>
<feature type="repeat" description="ANK" evidence="4">
    <location>
        <begin position="646"/>
        <end position="678"/>
    </location>
</feature>
<feature type="transmembrane region" description="Helical" evidence="7">
    <location>
        <begin position="22"/>
        <end position="42"/>
    </location>
</feature>
<gene>
    <name evidence="9" type="ORF">EVOR1521_LOCUS12196</name>
</gene>
<keyword evidence="2 4" id="KW-0040">ANK repeat</keyword>
<feature type="compositionally biased region" description="Basic and acidic residues" evidence="6">
    <location>
        <begin position="927"/>
        <end position="952"/>
    </location>
</feature>
<evidence type="ECO:0000256" key="6">
    <source>
        <dbReference type="SAM" id="MobiDB-lite"/>
    </source>
</evidence>
<evidence type="ECO:0000256" key="7">
    <source>
        <dbReference type="SAM" id="Phobius"/>
    </source>
</evidence>
<dbReference type="PRINTS" id="PR01415">
    <property type="entry name" value="ANKYRIN"/>
</dbReference>
<dbReference type="InterPro" id="IPR035979">
    <property type="entry name" value="RBD_domain_sf"/>
</dbReference>
<dbReference type="InterPro" id="IPR012677">
    <property type="entry name" value="Nucleotide-bd_a/b_plait_sf"/>
</dbReference>
<dbReference type="SUPFAM" id="SSF51215">
    <property type="entry name" value="Regulatory protein AraC"/>
    <property type="match status" value="1"/>
</dbReference>
<keyword evidence="1" id="KW-0677">Repeat</keyword>
<dbReference type="Pfam" id="PF13759">
    <property type="entry name" value="2OG-FeII_Oxy_5"/>
    <property type="match status" value="1"/>
</dbReference>
<dbReference type="PROSITE" id="PS50102">
    <property type="entry name" value="RRM"/>
    <property type="match status" value="1"/>
</dbReference>
<keyword evidence="10" id="KW-1185">Reference proteome</keyword>
<evidence type="ECO:0000313" key="10">
    <source>
        <dbReference type="Proteomes" id="UP001178507"/>
    </source>
</evidence>
<evidence type="ECO:0000256" key="3">
    <source>
        <dbReference type="ARBA" id="ARBA00023125"/>
    </source>
</evidence>
<dbReference type="GO" id="GO:0003677">
    <property type="term" value="F:DNA binding"/>
    <property type="evidence" value="ECO:0007669"/>
    <property type="project" value="UniProtKB-KW"/>
</dbReference>
<feature type="repeat" description="ANK" evidence="4">
    <location>
        <begin position="486"/>
        <end position="518"/>
    </location>
</feature>
<feature type="repeat" description="ANK" evidence="4">
    <location>
        <begin position="454"/>
        <end position="486"/>
    </location>
</feature>
<feature type="transmembrane region" description="Helical" evidence="7">
    <location>
        <begin position="116"/>
        <end position="134"/>
    </location>
</feature>
<feature type="repeat" description="ANK" evidence="4">
    <location>
        <begin position="812"/>
        <end position="844"/>
    </location>
</feature>
<dbReference type="PROSITE" id="PS50088">
    <property type="entry name" value="ANK_REPEAT"/>
    <property type="match status" value="7"/>
</dbReference>
<evidence type="ECO:0000256" key="2">
    <source>
        <dbReference type="ARBA" id="ARBA00023043"/>
    </source>
</evidence>
<dbReference type="InterPro" id="IPR000504">
    <property type="entry name" value="RRM_dom"/>
</dbReference>
<evidence type="ECO:0000256" key="4">
    <source>
        <dbReference type="PROSITE-ProRule" id="PRU00023"/>
    </source>
</evidence>
<dbReference type="CDD" id="cd00590">
    <property type="entry name" value="RRM_SF"/>
    <property type="match status" value="1"/>
</dbReference>
<dbReference type="Pfam" id="PF00076">
    <property type="entry name" value="RRM_1"/>
    <property type="match status" value="1"/>
</dbReference>
<reference evidence="9" key="1">
    <citation type="submission" date="2023-08" db="EMBL/GenBank/DDBJ databases">
        <authorList>
            <person name="Chen Y."/>
            <person name="Shah S."/>
            <person name="Dougan E. K."/>
            <person name="Thang M."/>
            <person name="Chan C."/>
        </authorList>
    </citation>
    <scope>NUCLEOTIDE SEQUENCE</scope>
</reference>
<organism evidence="9 10">
    <name type="scientific">Effrenium voratum</name>
    <dbReference type="NCBI Taxonomy" id="2562239"/>
    <lineage>
        <taxon>Eukaryota</taxon>
        <taxon>Sar</taxon>
        <taxon>Alveolata</taxon>
        <taxon>Dinophyceae</taxon>
        <taxon>Suessiales</taxon>
        <taxon>Symbiodiniaceae</taxon>
        <taxon>Effrenium</taxon>
    </lineage>
</organism>
<keyword evidence="5" id="KW-0694">RNA-binding</keyword>
<feature type="repeat" description="ANK" evidence="4">
    <location>
        <begin position="678"/>
        <end position="698"/>
    </location>
</feature>
<dbReference type="AlphaFoldDB" id="A0AA36MVU5"/>
<dbReference type="InterPro" id="IPR036770">
    <property type="entry name" value="Ankyrin_rpt-contain_sf"/>
</dbReference>
<keyword evidence="7" id="KW-0812">Transmembrane</keyword>
<evidence type="ECO:0000256" key="5">
    <source>
        <dbReference type="PROSITE-ProRule" id="PRU00176"/>
    </source>
</evidence>
<dbReference type="EMBL" id="CAUJNA010001258">
    <property type="protein sequence ID" value="CAJ1385637.1"/>
    <property type="molecule type" value="Genomic_DNA"/>
</dbReference>
<feature type="region of interest" description="Disordered" evidence="6">
    <location>
        <begin position="919"/>
        <end position="1009"/>
    </location>
</feature>
<feature type="repeat" description="ANK" evidence="4">
    <location>
        <begin position="778"/>
        <end position="811"/>
    </location>
</feature>
<evidence type="ECO:0000259" key="8">
    <source>
        <dbReference type="PROSITE" id="PS50102"/>
    </source>
</evidence>
<comment type="caution">
    <text evidence="9">The sequence shown here is derived from an EMBL/GenBank/DDBJ whole genome shotgun (WGS) entry which is preliminary data.</text>
</comment>
<dbReference type="SMART" id="SM00360">
    <property type="entry name" value="RRM"/>
    <property type="match status" value="1"/>
</dbReference>
<dbReference type="PANTHER" id="PTHR24198">
    <property type="entry name" value="ANKYRIN REPEAT AND PROTEIN KINASE DOMAIN-CONTAINING PROTEIN"/>
    <property type="match status" value="1"/>
</dbReference>
<dbReference type="PANTHER" id="PTHR24198:SF165">
    <property type="entry name" value="ANKYRIN REPEAT-CONTAINING PROTEIN-RELATED"/>
    <property type="match status" value="1"/>
</dbReference>
<feature type="compositionally biased region" description="Basic residues" evidence="6">
    <location>
        <begin position="999"/>
        <end position="1009"/>
    </location>
</feature>
<dbReference type="Gene3D" id="1.25.40.20">
    <property type="entry name" value="Ankyrin repeat-containing domain"/>
    <property type="match status" value="3"/>
</dbReference>
<feature type="repeat" description="ANK" evidence="4">
    <location>
        <begin position="581"/>
        <end position="613"/>
    </location>
</feature>
<proteinExistence type="predicted"/>
<keyword evidence="3" id="KW-0238">DNA-binding</keyword>
<keyword evidence="7" id="KW-0472">Membrane</keyword>
<evidence type="ECO:0000313" key="9">
    <source>
        <dbReference type="EMBL" id="CAJ1385637.1"/>
    </source>
</evidence>
<keyword evidence="7" id="KW-1133">Transmembrane helix</keyword>
<dbReference type="Gene3D" id="2.60.120.620">
    <property type="entry name" value="q2cbj1_9rhob like domain"/>
    <property type="match status" value="1"/>
</dbReference>
<dbReference type="Proteomes" id="UP001178507">
    <property type="component" value="Unassembled WGS sequence"/>
</dbReference>
<protein>
    <recommendedName>
        <fullName evidence="8">RRM domain-containing protein</fullName>
    </recommendedName>
</protein>
<dbReference type="InterPro" id="IPR012668">
    <property type="entry name" value="CHP02466"/>
</dbReference>
<dbReference type="GO" id="GO:0003723">
    <property type="term" value="F:RNA binding"/>
    <property type="evidence" value="ECO:0007669"/>
    <property type="project" value="UniProtKB-UniRule"/>
</dbReference>
<dbReference type="SMART" id="SM00248">
    <property type="entry name" value="ANK"/>
    <property type="match status" value="10"/>
</dbReference>
<dbReference type="InterPro" id="IPR037923">
    <property type="entry name" value="HTH-like"/>
</dbReference>
<dbReference type="InterPro" id="IPR002110">
    <property type="entry name" value="Ankyrin_rpt"/>
</dbReference>
<dbReference type="Gene3D" id="3.30.70.330">
    <property type="match status" value="1"/>
</dbReference>
<sequence length="1009" mass="107608">MAEFDGVELDFDPDMPVKICHLGQAAVAALLALVTGGLVVLADGRGAGSAGAAASAVVCAGQQTVAQLVCQATAAACGASASASAEPTNMASAAGLEHPGQPSNASGMFNPSCRTFRLHLTGAMIAALMSWLVLAPGLEFSLAATAILMATGSVGTALAFEALATRPVREREERERPERTERVERVERAEKAVDRSVKKSIRVCNVPKNLDDRDIQEAFEDIGRVVKCEVERGVATISFANSSHAKKAVQTFDRGELNGQTIYVSLERQQSGTGEKAALCLKLEQQSCGRVVSNCGGWQSRDLTGAQEEGLLELMGQMHQHLAAFLEPGCSVHAVPDQLWANINRPGNFNKRHDHGSATASLVASGVFYCACSARAPLRLFSQEVTEVEPEPGMLVLFPPYVEHEVDALPDGAGERISIAFNLRARWLRDKWHRAAVEGDLQAESADINAVDCLGLSALHLAAEAGHRGLVQDLLARRAQAEVSYEGWSPLGLAADRGHIKVMELLLAHKESETPKDEKGMLQTGVGAKGAAAAAARRGHLPGLRLLPATAAALGAAAAAGEVDCVEHLLARRVDPNAKVDCRSPLHQAAGAGHAEVLRRLLHAGASLNLRDEHEACALHEAAAKGHLQAAKELLTRADPDLRDEEGASALHWAASKNQTDIVQLLLASDAAMLADAKGASPLHWAAKSGHGAVVELLCTGWTSERPDVLNISKPVMRSGSFWSRQRFAEFLSRAAAVDAMPAADRAGSPHHAAAAAGHVEVVRLLRGHQDVEAVDSEGALPLHWAAANGHERLVLALLQETGRSIHTRDGAGSTALHDAAWGGHLQVAEVLLQAGAAVNARDSKLHTPLHAAAALLMGDGQLTWPLHREMQTLQSLADQMSAVTEEQKLAARAKRWGLTSTAVDEPTEPNEEKLAARAKRWGLPARPKEPSPEKAAAKERPVELEAKKDLEAFLARKAAKNGRSAPPDSGRRPRAAQPPTRKRENREEPPDPEEDERRKRRAQRFAMK</sequence>
<dbReference type="SUPFAM" id="SSF54928">
    <property type="entry name" value="RNA-binding domain, RBD"/>
    <property type="match status" value="1"/>
</dbReference>
<feature type="domain" description="RRM" evidence="8">
    <location>
        <begin position="199"/>
        <end position="269"/>
    </location>
</feature>
<name>A0AA36MVU5_9DINO</name>
<accession>A0AA36MVU5</accession>
<dbReference type="Pfam" id="PF12796">
    <property type="entry name" value="Ank_2"/>
    <property type="match status" value="4"/>
</dbReference>
<dbReference type="PROSITE" id="PS50297">
    <property type="entry name" value="ANK_REP_REGION"/>
    <property type="match status" value="7"/>
</dbReference>
<evidence type="ECO:0000256" key="1">
    <source>
        <dbReference type="ARBA" id="ARBA00022737"/>
    </source>
</evidence>